<gene>
    <name evidence="2" type="ORF">H0194_06900</name>
</gene>
<dbReference type="Proteomes" id="UP000515743">
    <property type="component" value="Chromosome"/>
</dbReference>
<dbReference type="Pfam" id="PF06889">
    <property type="entry name" value="DUF1266"/>
    <property type="match status" value="1"/>
</dbReference>
<dbReference type="AlphaFoldDB" id="A0A7G7CMK1"/>
<feature type="domain" description="DUF1266" evidence="1">
    <location>
        <begin position="2"/>
        <end position="75"/>
    </location>
</feature>
<dbReference type="RefSeq" id="WP_185175207.1">
    <property type="nucleotide sequence ID" value="NZ_CP059404.1"/>
</dbReference>
<evidence type="ECO:0000259" key="1">
    <source>
        <dbReference type="Pfam" id="PF06889"/>
    </source>
</evidence>
<dbReference type="KEGG" id="cik:H0194_06900"/>
<dbReference type="InterPro" id="IPR009677">
    <property type="entry name" value="DUF1266"/>
</dbReference>
<accession>A0A7G7CMK1</accession>
<evidence type="ECO:0000313" key="3">
    <source>
        <dbReference type="Proteomes" id="UP000515743"/>
    </source>
</evidence>
<name>A0A7G7CMK1_9CORY</name>
<evidence type="ECO:0000313" key="2">
    <source>
        <dbReference type="EMBL" id="QNE88817.1"/>
    </source>
</evidence>
<proteinExistence type="predicted"/>
<sequence>MIKPEELADIQRRALVETRKYFTSWADYAASFWYGRAIWASDEDTMEEYLADMGTFASDLETALLAQNSPWVRFPLHAA</sequence>
<dbReference type="EMBL" id="CP059404">
    <property type="protein sequence ID" value="QNE88817.1"/>
    <property type="molecule type" value="Genomic_DNA"/>
</dbReference>
<organism evidence="2 3">
    <name type="scientific">Corynebacterium incognita</name>
    <dbReference type="NCBI Taxonomy" id="2754725"/>
    <lineage>
        <taxon>Bacteria</taxon>
        <taxon>Bacillati</taxon>
        <taxon>Actinomycetota</taxon>
        <taxon>Actinomycetes</taxon>
        <taxon>Mycobacteriales</taxon>
        <taxon>Corynebacteriaceae</taxon>
        <taxon>Corynebacterium</taxon>
    </lineage>
</organism>
<reference evidence="2 3" key="1">
    <citation type="submission" date="2020-07" db="EMBL/GenBank/DDBJ databases">
        <title>Complete genome and description of Corynebacterium incognita strain Marseille-Q3630 sp. nov.</title>
        <authorList>
            <person name="Boxberger M."/>
        </authorList>
    </citation>
    <scope>NUCLEOTIDE SEQUENCE [LARGE SCALE GENOMIC DNA]</scope>
    <source>
        <strain evidence="2 3">Marseille-Q3630</strain>
    </source>
</reference>
<protein>
    <submittedName>
        <fullName evidence="2">DUF1266 domain-containing protein</fullName>
    </submittedName>
</protein>
<keyword evidence="3" id="KW-1185">Reference proteome</keyword>